<feature type="domain" description="DUF2169" evidence="1">
    <location>
        <begin position="38"/>
        <end position="384"/>
    </location>
</feature>
<comment type="caution">
    <text evidence="2">The sequence shown here is derived from an EMBL/GenBank/DDBJ whole genome shotgun (WGS) entry which is preliminary data.</text>
</comment>
<dbReference type="RefSeq" id="WP_065308138.1">
    <property type="nucleotide sequence ID" value="NZ_LOCQ01000054.1"/>
</dbReference>
<gene>
    <name evidence="2" type="ORF">ASR47_1009201</name>
</gene>
<evidence type="ECO:0000313" key="3">
    <source>
        <dbReference type="Proteomes" id="UP000092713"/>
    </source>
</evidence>
<reference evidence="2 3" key="1">
    <citation type="submission" date="2016-04" db="EMBL/GenBank/DDBJ databases">
        <title>Draft genome sequence of Janthinobacterium psychrotolerans sp. nov., isolated from freshwater sediments in Denmark.</title>
        <authorList>
            <person name="Gong X."/>
            <person name="Skrivergaard S."/>
            <person name="Korsgaard B.S."/>
            <person name="Schreiber L."/>
            <person name="Marshall I.P."/>
            <person name="Finster K."/>
            <person name="Schramm A."/>
        </authorList>
    </citation>
    <scope>NUCLEOTIDE SEQUENCE [LARGE SCALE GENOMIC DNA]</scope>
    <source>
        <strain evidence="2 3">S3-2</strain>
    </source>
</reference>
<organism evidence="2 3">
    <name type="scientific">Janthinobacterium psychrotolerans</name>
    <dbReference type="NCBI Taxonomy" id="1747903"/>
    <lineage>
        <taxon>Bacteria</taxon>
        <taxon>Pseudomonadati</taxon>
        <taxon>Pseudomonadota</taxon>
        <taxon>Betaproteobacteria</taxon>
        <taxon>Burkholderiales</taxon>
        <taxon>Oxalobacteraceae</taxon>
        <taxon>Janthinobacterium</taxon>
    </lineage>
</organism>
<dbReference type="Proteomes" id="UP000092713">
    <property type="component" value="Unassembled WGS sequence"/>
</dbReference>
<dbReference type="STRING" id="1747903.ASR47_1009201"/>
<dbReference type="Pfam" id="PF09937">
    <property type="entry name" value="DUF2169"/>
    <property type="match status" value="1"/>
</dbReference>
<dbReference type="InterPro" id="IPR018683">
    <property type="entry name" value="DUF2169"/>
</dbReference>
<proteinExistence type="predicted"/>
<dbReference type="EMBL" id="LOCQ01000054">
    <property type="protein sequence ID" value="OBV39386.1"/>
    <property type="molecule type" value="Genomic_DNA"/>
</dbReference>
<evidence type="ECO:0000259" key="1">
    <source>
        <dbReference type="Pfam" id="PF09937"/>
    </source>
</evidence>
<evidence type="ECO:0000313" key="2">
    <source>
        <dbReference type="EMBL" id="OBV39386.1"/>
    </source>
</evidence>
<dbReference type="PATRIC" id="fig|1747903.4.peg.2971"/>
<keyword evidence="3" id="KW-1185">Reference proteome</keyword>
<dbReference type="AlphaFoldDB" id="A0A1A7C0D1"/>
<protein>
    <recommendedName>
        <fullName evidence="1">DUF2169 domain-containing protein</fullName>
    </recommendedName>
</protein>
<name>A0A1A7C0D1_9BURK</name>
<accession>A0A1A7C0D1</accession>
<dbReference type="OrthoDB" id="237820at2"/>
<sequence length="427" mass="46875">MSAPGTPHFNLPNLVFDNRTAHAASQFDMVDQFGEGFHVVVARMAYTLGPCGADGVATLQPFSLPAPLLTEDRHLNGDTEAGTVQESDFAPYKPHCDVIVNGAAHAPLGLAMEQFAVNLRLAAAGKAVIDKTLSVCGERVFRKKAVLKRLAQGCARAATLGLLRPNPWRLSTPEKFVQLPLHYAFAAGGQCRLDTRDGKQHESCDTNPLGRGFARHWYLEAQQLTTVLAPRICYPQQPYTSEQFWQGAAGKDLPPPAGLAPIGRGWLPRRTLAGSIREKVQWDQDEVPMLPEDFDFAYWNCAPADQQCTHLAGLEQFTLTNLCRHDHPSARADRIGNTVLRFTLPQQVLFLLLADAHDQLLVLRLKIDTVLIDTDAGTVELVWRALVPADAGQVAARLMHVSEPEQIARVALLEQAQEALAEDAHDE</sequence>